<proteinExistence type="inferred from homology"/>
<keyword evidence="7" id="KW-0282">Flagellum</keyword>
<dbReference type="EMBL" id="WKJJ01000016">
    <property type="protein sequence ID" value="MRV74820.1"/>
    <property type="molecule type" value="Genomic_DNA"/>
</dbReference>
<accession>A0A7X2LTQ9</accession>
<keyword evidence="7" id="KW-0969">Cilium</keyword>
<keyword evidence="3 5" id="KW-1005">Bacterial flagellum biogenesis</keyword>
<evidence type="ECO:0000313" key="8">
    <source>
        <dbReference type="Proteomes" id="UP000446768"/>
    </source>
</evidence>
<dbReference type="GO" id="GO:0044781">
    <property type="term" value="P:bacterial-type flagellum organization"/>
    <property type="evidence" value="ECO:0007669"/>
    <property type="project" value="UniProtKB-UniRule"/>
</dbReference>
<comment type="similarity">
    <text evidence="1 5">Belongs to the FlgD family.</text>
</comment>
<evidence type="ECO:0000256" key="1">
    <source>
        <dbReference type="ARBA" id="ARBA00010577"/>
    </source>
</evidence>
<organism evidence="7 8">
    <name type="scientific">Pseudoduganella rivuli</name>
    <dbReference type="NCBI Taxonomy" id="2666085"/>
    <lineage>
        <taxon>Bacteria</taxon>
        <taxon>Pseudomonadati</taxon>
        <taxon>Pseudomonadota</taxon>
        <taxon>Betaproteobacteria</taxon>
        <taxon>Burkholderiales</taxon>
        <taxon>Oxalobacteraceae</taxon>
        <taxon>Telluria group</taxon>
        <taxon>Pseudoduganella</taxon>
    </lineage>
</organism>
<protein>
    <recommendedName>
        <fullName evidence="2 5">Basal-body rod modification protein FlgD</fullName>
    </recommendedName>
</protein>
<dbReference type="Pfam" id="PF13860">
    <property type="entry name" value="FlgD_ig"/>
    <property type="match status" value="1"/>
</dbReference>
<reference evidence="7 8" key="1">
    <citation type="submission" date="2019-11" db="EMBL/GenBank/DDBJ databases">
        <title>Novel species isolated from a subtropical stream in China.</title>
        <authorList>
            <person name="Lu H."/>
        </authorList>
    </citation>
    <scope>NUCLEOTIDE SEQUENCE [LARGE SCALE GENOMIC DNA]</scope>
    <source>
        <strain evidence="7 8">FT92W</strain>
    </source>
</reference>
<evidence type="ECO:0000259" key="6">
    <source>
        <dbReference type="Pfam" id="PF13860"/>
    </source>
</evidence>
<dbReference type="InterPro" id="IPR005648">
    <property type="entry name" value="FlgD"/>
</dbReference>
<evidence type="ECO:0000256" key="3">
    <source>
        <dbReference type="ARBA" id="ARBA00022795"/>
    </source>
</evidence>
<gene>
    <name evidence="7" type="ORF">GJ700_24210</name>
</gene>
<keyword evidence="8" id="KW-1185">Reference proteome</keyword>
<dbReference type="InterPro" id="IPR025965">
    <property type="entry name" value="FlgD/Vpr_Ig-like"/>
</dbReference>
<comment type="function">
    <text evidence="4 5">Required for flagellar hook formation. May act as a scaffolding protein.</text>
</comment>
<dbReference type="AlphaFoldDB" id="A0A7X2LTQ9"/>
<evidence type="ECO:0000313" key="7">
    <source>
        <dbReference type="EMBL" id="MRV74820.1"/>
    </source>
</evidence>
<comment type="caution">
    <text evidence="7">The sequence shown here is derived from an EMBL/GenBank/DDBJ whole genome shotgun (WGS) entry which is preliminary data.</text>
</comment>
<feature type="domain" description="FlgD/Vpr Ig-like" evidence="6">
    <location>
        <begin position="113"/>
        <end position="180"/>
    </location>
</feature>
<dbReference type="RefSeq" id="WP_154378747.1">
    <property type="nucleotide sequence ID" value="NZ_WKJJ01000016.1"/>
</dbReference>
<dbReference type="Pfam" id="PF03963">
    <property type="entry name" value="FlgD"/>
    <property type="match status" value="1"/>
</dbReference>
<sequence>MQTNLFTNSSANSGASAAAGQTAVGTNPLATGTETSLMFTKLLVAQVQNQDPLSPNDPAAFVSQLTQLSQTEALQKLSTLTSTNATVLQGMQALSLGAQVGSDLTVSAETVSLSGTPARGSFTLGSGSTATTLVLTGVDGVEHKVSLGMQAAGNVPFVLDPAALGLPYGDYKMRVETSTKESPPLELTGRLNSVRLGSGGAVLLNVAGVGEVSPSAISAFNGKSTVASSN</sequence>
<keyword evidence="7" id="KW-0966">Cell projection</keyword>
<evidence type="ECO:0000256" key="4">
    <source>
        <dbReference type="ARBA" id="ARBA00024746"/>
    </source>
</evidence>
<name>A0A7X2LTQ9_9BURK</name>
<evidence type="ECO:0000256" key="2">
    <source>
        <dbReference type="ARBA" id="ARBA00016013"/>
    </source>
</evidence>
<dbReference type="Proteomes" id="UP000446768">
    <property type="component" value="Unassembled WGS sequence"/>
</dbReference>
<evidence type="ECO:0000256" key="5">
    <source>
        <dbReference type="RuleBase" id="RU362076"/>
    </source>
</evidence>